<organism evidence="2 3">
    <name type="scientific">Quercus lobata</name>
    <name type="common">Valley oak</name>
    <dbReference type="NCBI Taxonomy" id="97700"/>
    <lineage>
        <taxon>Eukaryota</taxon>
        <taxon>Viridiplantae</taxon>
        <taxon>Streptophyta</taxon>
        <taxon>Embryophyta</taxon>
        <taxon>Tracheophyta</taxon>
        <taxon>Spermatophyta</taxon>
        <taxon>Magnoliopsida</taxon>
        <taxon>eudicotyledons</taxon>
        <taxon>Gunneridae</taxon>
        <taxon>Pentapetalae</taxon>
        <taxon>rosids</taxon>
        <taxon>fabids</taxon>
        <taxon>Fagales</taxon>
        <taxon>Fagaceae</taxon>
        <taxon>Quercus</taxon>
    </lineage>
</organism>
<protein>
    <submittedName>
        <fullName evidence="2">Uncharacterized protein</fullName>
    </submittedName>
</protein>
<feature type="transmembrane region" description="Helical" evidence="1">
    <location>
        <begin position="12"/>
        <end position="34"/>
    </location>
</feature>
<dbReference type="InParanoid" id="A0A7N2LUB1"/>
<dbReference type="PANTHER" id="PTHR33935:SF22">
    <property type="entry name" value="OS10G0149400 PROTEIN"/>
    <property type="match status" value="1"/>
</dbReference>
<keyword evidence="1" id="KW-0472">Membrane</keyword>
<reference evidence="2 3" key="1">
    <citation type="journal article" date="2016" name="G3 (Bethesda)">
        <title>First Draft Assembly and Annotation of the Genome of a California Endemic Oak Quercus lobata Nee (Fagaceae).</title>
        <authorList>
            <person name="Sork V.L."/>
            <person name="Fitz-Gibbon S.T."/>
            <person name="Puiu D."/>
            <person name="Crepeau M."/>
            <person name="Gugger P.F."/>
            <person name="Sherman R."/>
            <person name="Stevens K."/>
            <person name="Langley C.H."/>
            <person name="Pellegrini M."/>
            <person name="Salzberg S.L."/>
        </authorList>
    </citation>
    <scope>NUCLEOTIDE SEQUENCE [LARGE SCALE GENOMIC DNA]</scope>
    <source>
        <strain evidence="2 3">cv. SW786</strain>
    </source>
</reference>
<dbReference type="PANTHER" id="PTHR33935">
    <property type="entry name" value="OS10G0148100 PROTEIN"/>
    <property type="match status" value="1"/>
</dbReference>
<proteinExistence type="predicted"/>
<dbReference type="EnsemblPlants" id="QL05p072824:mrna">
    <property type="protein sequence ID" value="QL05p072824:mrna"/>
    <property type="gene ID" value="QL05p072824"/>
</dbReference>
<sequence length="222" mass="24448">MIPKPICPLATVAAVITGGLITLNLASIATIKTIRFTNKAKRRKVVLPCGVCRGKGFYKCKLCNGNATIEWSPMYDPIAINPCLCPTCEGNSNNNFVYHGAGLRVTIDCKPENGHFKTRGVGKLDEEGKFKVSVHRKIVKDEKLNEECYAQLHSASVAPCPAHNGLESSKVVFKSKAKGKYMFGLAGKLKFSPVTCTSTFLWPHYKYPPLIKKQEVECIVKQ</sequence>
<keyword evidence="1" id="KW-1133">Transmembrane helix</keyword>
<dbReference type="Proteomes" id="UP000594261">
    <property type="component" value="Chromosome 5"/>
</dbReference>
<accession>A0A7N2LUB1</accession>
<reference evidence="2" key="2">
    <citation type="submission" date="2021-01" db="UniProtKB">
        <authorList>
            <consortium name="EnsemblPlants"/>
        </authorList>
    </citation>
    <scope>IDENTIFICATION</scope>
</reference>
<dbReference type="Pfam" id="PF01190">
    <property type="entry name" value="Pollen_Ole_e_1"/>
    <property type="match status" value="1"/>
</dbReference>
<dbReference type="Gramene" id="QL05p072824:mrna">
    <property type="protein sequence ID" value="QL05p072824:mrna"/>
    <property type="gene ID" value="QL05p072824"/>
</dbReference>
<dbReference type="EMBL" id="LRBV02000005">
    <property type="status" value="NOT_ANNOTATED_CDS"/>
    <property type="molecule type" value="Genomic_DNA"/>
</dbReference>
<evidence type="ECO:0000256" key="1">
    <source>
        <dbReference type="SAM" id="Phobius"/>
    </source>
</evidence>
<name>A0A7N2LUB1_QUELO</name>
<evidence type="ECO:0000313" key="2">
    <source>
        <dbReference type="EnsemblPlants" id="QL05p072824:mrna"/>
    </source>
</evidence>
<keyword evidence="3" id="KW-1185">Reference proteome</keyword>
<evidence type="ECO:0000313" key="3">
    <source>
        <dbReference type="Proteomes" id="UP000594261"/>
    </source>
</evidence>
<dbReference type="AlphaFoldDB" id="A0A7N2LUB1"/>
<keyword evidence="1" id="KW-0812">Transmembrane</keyword>